<comment type="caution">
    <text evidence="1">The sequence shown here is derived from an EMBL/GenBank/DDBJ whole genome shotgun (WGS) entry which is preliminary data.</text>
</comment>
<dbReference type="EMBL" id="PSQE01000007">
    <property type="protein sequence ID" value="RHN45552.1"/>
    <property type="molecule type" value="Genomic_DNA"/>
</dbReference>
<name>A0A396GWT2_MEDTR</name>
<sequence>MDIAKTQQCNYSTYIHQHNVKVHLQLHCTTPTTIALSSNYVHTNQHSTYQSSVITTTTMIINIISTSSTLCNHIITIFLTYQVRKHTTSRNSFRHLYVVIQN</sequence>
<dbReference type="AlphaFoldDB" id="A0A396GWT2"/>
<dbReference type="Proteomes" id="UP000265566">
    <property type="component" value="Chromosome 7"/>
</dbReference>
<proteinExistence type="predicted"/>
<accession>A0A396GWT2</accession>
<organism evidence="1">
    <name type="scientific">Medicago truncatula</name>
    <name type="common">Barrel medic</name>
    <name type="synonym">Medicago tribuloides</name>
    <dbReference type="NCBI Taxonomy" id="3880"/>
    <lineage>
        <taxon>Eukaryota</taxon>
        <taxon>Viridiplantae</taxon>
        <taxon>Streptophyta</taxon>
        <taxon>Embryophyta</taxon>
        <taxon>Tracheophyta</taxon>
        <taxon>Spermatophyta</taxon>
        <taxon>Magnoliopsida</taxon>
        <taxon>eudicotyledons</taxon>
        <taxon>Gunneridae</taxon>
        <taxon>Pentapetalae</taxon>
        <taxon>rosids</taxon>
        <taxon>fabids</taxon>
        <taxon>Fabales</taxon>
        <taxon>Fabaceae</taxon>
        <taxon>Papilionoideae</taxon>
        <taxon>50 kb inversion clade</taxon>
        <taxon>NPAAA clade</taxon>
        <taxon>Hologalegina</taxon>
        <taxon>IRL clade</taxon>
        <taxon>Trifolieae</taxon>
        <taxon>Medicago</taxon>
    </lineage>
</organism>
<dbReference type="Gramene" id="rna39917">
    <property type="protein sequence ID" value="RHN45552.1"/>
    <property type="gene ID" value="gene39917"/>
</dbReference>
<protein>
    <submittedName>
        <fullName evidence="1">Uncharacterized protein</fullName>
    </submittedName>
</protein>
<reference evidence="1" key="1">
    <citation type="journal article" date="2018" name="Nat. Plants">
        <title>Whole-genome landscape of Medicago truncatula symbiotic genes.</title>
        <authorList>
            <person name="Pecrix Y."/>
            <person name="Gamas P."/>
            <person name="Carrere S."/>
        </authorList>
    </citation>
    <scope>NUCLEOTIDE SEQUENCE</scope>
    <source>
        <tissue evidence="1">Leaves</tissue>
    </source>
</reference>
<evidence type="ECO:0000313" key="1">
    <source>
        <dbReference type="EMBL" id="RHN45552.1"/>
    </source>
</evidence>
<gene>
    <name evidence="1" type="ORF">MtrunA17_Chr7g0232551</name>
</gene>